<organism evidence="1 2">
    <name type="scientific">Streptomyces avermitilis (strain ATCC 31267 / DSM 46492 / JCM 5070 / NBRC 14893 / NCIMB 12804 / NRRL 8165 / MA-4680)</name>
    <dbReference type="NCBI Taxonomy" id="227882"/>
    <lineage>
        <taxon>Bacteria</taxon>
        <taxon>Bacillati</taxon>
        <taxon>Actinomycetota</taxon>
        <taxon>Actinomycetes</taxon>
        <taxon>Kitasatosporales</taxon>
        <taxon>Streptomycetaceae</taxon>
        <taxon>Streptomyces</taxon>
    </lineage>
</organism>
<dbReference type="AlphaFoldDB" id="Q82FQ0"/>
<evidence type="ECO:0000313" key="1">
    <source>
        <dbReference type="EMBL" id="BAC71914.1"/>
    </source>
</evidence>
<dbReference type="EMBL" id="BA000030">
    <property type="protein sequence ID" value="BAC71914.1"/>
    <property type="molecule type" value="Genomic_DNA"/>
</dbReference>
<dbReference type="Proteomes" id="UP000000428">
    <property type="component" value="Chromosome"/>
</dbReference>
<name>Q82FQ0_STRAW</name>
<sequence length="162" mass="18751">MPRWGVTWTRFTPLLGVVLGVVVSSLAQYSLGRASERAEVRRSARERAEARRNERVTHLIDFLAVVQEAERVAVDRYHHHLADEQWQARQMQAVDRMWVAQKTIHMLCASEVNAAARRLAYDVQDVIRKGPEDPGEPQDEKVWAYIRPSRKAFLDVVRDHLK</sequence>
<gene>
    <name evidence="1" type="ORF">SAVERM_4202</name>
</gene>
<dbReference type="HOGENOM" id="CLU_138579_0_0_11"/>
<reference evidence="1 2" key="3">
    <citation type="journal article" date="2014" name="J. Ind. Microbiol. Biotechnol.">
        <title>Genome mining of the Streptomyces avermitilis genome and development of genome-minimized hosts for heterologous expression of biosynthetic gene clusters.</title>
        <authorList>
            <person name="Ikeda H."/>
            <person name="Shin-ya K."/>
            <person name="Omura S."/>
        </authorList>
    </citation>
    <scope>NUCLEOTIDE SEQUENCE [LARGE SCALE GENOMIC DNA]</scope>
    <source>
        <strain evidence="2">ATCC 31267 / DSM 46492 / JCM 5070 / NBRC 14893 / NCIMB 12804 / NRRL 8165 / MA-4680</strain>
    </source>
</reference>
<accession>Q82FQ0</accession>
<reference evidence="1 2" key="1">
    <citation type="journal article" date="2001" name="Proc. Natl. Acad. Sci. U.S.A.">
        <title>Genome sequence of an industrial microorganism Streptomyces avermitilis: deducing the ability of producing secondary metabolites.</title>
        <authorList>
            <person name="Omura S."/>
            <person name="Ikeda H."/>
            <person name="Ishikawa J."/>
            <person name="Hanamoto A."/>
            <person name="Takahashi C."/>
            <person name="Shinose M."/>
            <person name="Takahashi Y."/>
            <person name="Horikawa H."/>
            <person name="Nakazawa H."/>
            <person name="Osonoe T."/>
            <person name="Kikuchi H."/>
            <person name="Shiba T."/>
            <person name="Sakaki Y."/>
            <person name="Hattori M."/>
        </authorList>
    </citation>
    <scope>NUCLEOTIDE SEQUENCE [LARGE SCALE GENOMIC DNA]</scope>
    <source>
        <strain evidence="2">ATCC 31267 / DSM 46492 / JCM 5070 / NBRC 14893 / NCIMB 12804 / NRRL 8165 / MA-4680</strain>
    </source>
</reference>
<proteinExistence type="predicted"/>
<reference evidence="1 2" key="2">
    <citation type="journal article" date="2003" name="Nat. Biotechnol.">
        <title>Complete genome sequence and comparative analysis of the industrial microorganism Streptomyces avermitilis.</title>
        <authorList>
            <person name="Ikeda H."/>
            <person name="Ishikawa J."/>
            <person name="Hanamoto A."/>
            <person name="Shinose M."/>
            <person name="Kikuchi H."/>
            <person name="Shiba T."/>
            <person name="Sakaki Y."/>
            <person name="Hattori M."/>
            <person name="Omura S."/>
        </authorList>
    </citation>
    <scope>NUCLEOTIDE SEQUENCE [LARGE SCALE GENOMIC DNA]</scope>
    <source>
        <strain evidence="2">ATCC 31267 / DSM 46492 / JCM 5070 / NBRC 14893 / NCIMB 12804 / NRRL 8165 / MA-4680</strain>
    </source>
</reference>
<protein>
    <submittedName>
        <fullName evidence="1">Secreted protein</fullName>
    </submittedName>
</protein>
<dbReference type="eggNOG" id="ENOG503420E">
    <property type="taxonomic scope" value="Bacteria"/>
</dbReference>
<evidence type="ECO:0000313" key="2">
    <source>
        <dbReference type="Proteomes" id="UP000000428"/>
    </source>
</evidence>
<keyword evidence="2" id="KW-1185">Reference proteome</keyword>
<dbReference type="KEGG" id="sma:SAVERM_4202"/>